<dbReference type="AlphaFoldDB" id="B6BHJ4"/>
<evidence type="ECO:0000313" key="1">
    <source>
        <dbReference type="EMBL" id="EHP29991.1"/>
    </source>
</evidence>
<name>B6BHJ4_SULGG</name>
<dbReference type="PATRIC" id="fig|929558.5.peg.1458"/>
<dbReference type="OrthoDB" id="5335022at2"/>
<accession>H1FT72</accession>
<organism evidence="1 2">
    <name type="scientific">Sulfurimonas gotlandica (strain DSM 19862 / JCM 16533 / GD1)</name>
    <dbReference type="NCBI Taxonomy" id="929558"/>
    <lineage>
        <taxon>Bacteria</taxon>
        <taxon>Pseudomonadati</taxon>
        <taxon>Campylobacterota</taxon>
        <taxon>Epsilonproteobacteria</taxon>
        <taxon>Campylobacterales</taxon>
        <taxon>Sulfurimonadaceae</taxon>
        <taxon>Sulfurimonas</taxon>
    </lineage>
</organism>
<protein>
    <submittedName>
        <fullName evidence="1">Uncharacterized protein</fullName>
    </submittedName>
</protein>
<dbReference type="EMBL" id="AFRZ01000001">
    <property type="protein sequence ID" value="EHP29991.1"/>
    <property type="molecule type" value="Genomic_DNA"/>
</dbReference>
<dbReference type="STRING" id="929558.SMGD1_1467"/>
<reference evidence="1 2" key="1">
    <citation type="journal article" date="2012" name="Proc. Natl. Acad. Sci. U.S.A.">
        <title>Genome and physiology of a model Epsilonproteobacterium responsible for sulfide detoxification in marine oxygen depletion zones.</title>
        <authorList>
            <person name="Grote J."/>
            <person name="Schott T."/>
            <person name="Bruckner C.G."/>
            <person name="Glockner F.O."/>
            <person name="Jost G."/>
            <person name="Teeling H."/>
            <person name="Labrenz M."/>
            <person name="Jurgens K."/>
        </authorList>
    </citation>
    <scope>NUCLEOTIDE SEQUENCE [LARGE SCALE GENOMIC DNA]</scope>
    <source>
        <strain evidence="1 2">GD1</strain>
    </source>
</reference>
<dbReference type="HOGENOM" id="CLU_186977_0_0_7"/>
<dbReference type="RefSeq" id="WP_008336080.1">
    <property type="nucleotide sequence ID" value="NZ_AFRZ01000001.1"/>
</dbReference>
<sequence length="85" mass="9998">MKNRILILILILNTFLLASNVKKETKTDIEIKKQMEREKKYAKEQTFYQGSEYDLKSFEVNPDALKSMPEMDIDYSDDGDVIEMD</sequence>
<proteinExistence type="predicted"/>
<evidence type="ECO:0000313" key="2">
    <source>
        <dbReference type="Proteomes" id="UP000006431"/>
    </source>
</evidence>
<comment type="caution">
    <text evidence="1">The sequence shown here is derived from an EMBL/GenBank/DDBJ whole genome shotgun (WGS) entry which is preliminary data.</text>
</comment>
<keyword evidence="2" id="KW-1185">Reference proteome</keyword>
<dbReference type="Proteomes" id="UP000006431">
    <property type="component" value="Unassembled WGS sequence"/>
</dbReference>
<accession>B6BHJ4</accession>
<dbReference type="eggNOG" id="ENOG5031ASW">
    <property type="taxonomic scope" value="Bacteria"/>
</dbReference>
<gene>
    <name evidence="1" type="ORF">SMGD1_1467</name>
</gene>